<evidence type="ECO:0000256" key="1">
    <source>
        <dbReference type="SAM" id="Phobius"/>
    </source>
</evidence>
<keyword evidence="1" id="KW-1133">Transmembrane helix</keyword>
<keyword evidence="3" id="KW-1185">Reference proteome</keyword>
<evidence type="ECO:0000313" key="3">
    <source>
        <dbReference type="Proteomes" id="UP000276128"/>
    </source>
</evidence>
<reference evidence="2 3" key="1">
    <citation type="submission" date="2018-12" db="EMBL/GenBank/DDBJ databases">
        <title>Bacillus ochoae sp. nov., Paenibacillus whitsoniae sp. nov., Paenibacillus spiritus sp. nov. Isolated from the Mars Exploration Rover during spacecraft assembly.</title>
        <authorList>
            <person name="Seuylemezian A."/>
            <person name="Vaishampayan P."/>
        </authorList>
    </citation>
    <scope>NUCLEOTIDE SEQUENCE [LARGE SCALE GENOMIC DNA]</scope>
    <source>
        <strain evidence="2 3">MER 54</strain>
    </source>
</reference>
<dbReference type="AlphaFoldDB" id="A0A3S0A835"/>
<dbReference type="PANTHER" id="PTHR35007:SF2">
    <property type="entry name" value="PILUS ASSEMBLE PROTEIN"/>
    <property type="match status" value="1"/>
</dbReference>
<gene>
    <name evidence="2" type="ORF">EJQ19_25390</name>
</gene>
<feature type="transmembrane region" description="Helical" evidence="1">
    <location>
        <begin position="112"/>
        <end position="129"/>
    </location>
</feature>
<accession>A0A3S0A835</accession>
<dbReference type="PANTHER" id="PTHR35007">
    <property type="entry name" value="INTEGRAL MEMBRANE PROTEIN-RELATED"/>
    <property type="match status" value="1"/>
</dbReference>
<keyword evidence="1" id="KW-0472">Membrane</keyword>
<dbReference type="Proteomes" id="UP000276128">
    <property type="component" value="Unassembled WGS sequence"/>
</dbReference>
<dbReference type="RefSeq" id="WP_126144042.1">
    <property type="nucleotide sequence ID" value="NZ_RXHU01000083.1"/>
</dbReference>
<evidence type="ECO:0000313" key="2">
    <source>
        <dbReference type="EMBL" id="RTE05391.1"/>
    </source>
</evidence>
<comment type="caution">
    <text evidence="2">The sequence shown here is derived from an EMBL/GenBank/DDBJ whole genome shotgun (WGS) entry which is preliminary data.</text>
</comment>
<name>A0A3S0A835_9BACL</name>
<organism evidence="2 3">
    <name type="scientific">Paenibacillus whitsoniae</name>
    <dbReference type="NCBI Taxonomy" id="2496558"/>
    <lineage>
        <taxon>Bacteria</taxon>
        <taxon>Bacillati</taxon>
        <taxon>Bacillota</taxon>
        <taxon>Bacilli</taxon>
        <taxon>Bacillales</taxon>
        <taxon>Paenibacillaceae</taxon>
        <taxon>Paenibacillus</taxon>
    </lineage>
</organism>
<dbReference type="OrthoDB" id="9793966at2"/>
<keyword evidence="1" id="KW-0812">Transmembrane</keyword>
<protein>
    <submittedName>
        <fullName evidence="2">Type II secretion protein F</fullName>
    </submittedName>
</protein>
<feature type="transmembrane region" description="Helical" evidence="1">
    <location>
        <begin position="264"/>
        <end position="287"/>
    </location>
</feature>
<proteinExistence type="predicted"/>
<sequence>MQWLGMMPLAGIGLVWGIGRGSSTRQPLPKEEADKFRLTWLFPFSLFLIDKLHLMEKLPELTAKIHHKWLVLHGRNFAARGAKLFLAEAIAAGALSLTVFALLSTLAGGESSLLVLGVLGAAVTPLLMIRELDTRIRRKQQEMIIELPEFLSTMILLVNAGETVNRAWIRAVRAKPHKVQSPLYKELLIAVHELEMNASFGKVLEAFSKRCALHEISLFTSTLLLNHKRGGSEFVNALQVLSLELWQRRKTVSRTLGEEASSKLVFPMVVIFIDVMIVVGSPALLIMNQ</sequence>
<dbReference type="EMBL" id="RXHU01000083">
    <property type="protein sequence ID" value="RTE05391.1"/>
    <property type="molecule type" value="Genomic_DNA"/>
</dbReference>
<feature type="transmembrane region" description="Helical" evidence="1">
    <location>
        <begin position="84"/>
        <end position="106"/>
    </location>
</feature>